<feature type="domain" description="DUF4781" evidence="3">
    <location>
        <begin position="930"/>
        <end position="1118"/>
    </location>
</feature>
<dbReference type="Proteomes" id="UP001556098">
    <property type="component" value="Unassembled WGS sequence"/>
</dbReference>
<feature type="compositionally biased region" description="Polar residues" evidence="1">
    <location>
        <begin position="389"/>
        <end position="398"/>
    </location>
</feature>
<gene>
    <name evidence="4" type="ORF">AB2B41_19625</name>
</gene>
<protein>
    <submittedName>
        <fullName evidence="4">DUF4781 domain-containing protein</fullName>
    </submittedName>
</protein>
<feature type="region of interest" description="Disordered" evidence="1">
    <location>
        <begin position="381"/>
        <end position="403"/>
    </location>
</feature>
<feature type="compositionally biased region" description="Polar residues" evidence="1">
    <location>
        <begin position="143"/>
        <end position="152"/>
    </location>
</feature>
<dbReference type="EMBL" id="JBFNXX010000022">
    <property type="protein sequence ID" value="MEW9921823.1"/>
    <property type="molecule type" value="Genomic_DNA"/>
</dbReference>
<dbReference type="Pfam" id="PF16013">
    <property type="entry name" value="DUF4781"/>
    <property type="match status" value="1"/>
</dbReference>
<feature type="region of interest" description="Disordered" evidence="1">
    <location>
        <begin position="140"/>
        <end position="192"/>
    </location>
</feature>
<dbReference type="Pfam" id="PF13930">
    <property type="entry name" value="Endonuclea_NS_2"/>
    <property type="match status" value="1"/>
</dbReference>
<dbReference type="PANTHER" id="PTHR21115">
    <property type="entry name" value="GH06117P-RELATED"/>
    <property type="match status" value="1"/>
</dbReference>
<evidence type="ECO:0000256" key="1">
    <source>
        <dbReference type="SAM" id="MobiDB-lite"/>
    </source>
</evidence>
<accession>A0ABV3RUW0</accession>
<feature type="region of interest" description="Disordered" evidence="1">
    <location>
        <begin position="1418"/>
        <end position="1438"/>
    </location>
</feature>
<evidence type="ECO:0000313" key="4">
    <source>
        <dbReference type="EMBL" id="MEW9921823.1"/>
    </source>
</evidence>
<dbReference type="PANTHER" id="PTHR21115:SF0">
    <property type="entry name" value="GH06117P-RELATED"/>
    <property type="match status" value="1"/>
</dbReference>
<comment type="caution">
    <text evidence="4">The sequence shown here is derived from an EMBL/GenBank/DDBJ whole genome shotgun (WGS) entry which is preliminary data.</text>
</comment>
<feature type="compositionally biased region" description="Acidic residues" evidence="1">
    <location>
        <begin position="182"/>
        <end position="191"/>
    </location>
</feature>
<dbReference type="RefSeq" id="WP_367879523.1">
    <property type="nucleotide sequence ID" value="NZ_JBFNXX010000022.1"/>
</dbReference>
<evidence type="ECO:0000259" key="2">
    <source>
        <dbReference type="Pfam" id="PF13930"/>
    </source>
</evidence>
<keyword evidence="5" id="KW-1185">Reference proteome</keyword>
<sequence>MQYLVRCCRSDKCGDLCYFLTSAYTLDAESQMAGSRVVGEELKKFLQLARKGPIPFGINLASKDADTVIVMHRRRSPAELGKLAKAEGSGGKVAFGNLTVDGKEITLICERNLSGLAKGLQMHLKTQKLSFSVTIGTGEDLQPETSQATQEPVSKKADATPIESSDQSAEKDTASNEAELSGVDDEEDDLDLGSLEGDELRGMLMQGKRRTLSFGYCPTADEAEHVIVIDRKKKPTALGKAAKRLAEGGKVAFGTFTVEGRVIKMICERQLPTIARKLKKYLKTQSIRMDIVILDPDGNEIESDLDEADATAGQDEGNLEAAIENVREKLYGIRIPAEASDSDRRSIDATIDKLHQALDIVKSFNKLQKVEAAVNKLLARTDSLGPEESQATETSQEAPNDLPDRDELVARIKEVVEQLKPLLLPEENGPMKRILTRLSLAVKNGHLELADSILFALERRVAGDLIPLAQLKGSEITDAEHRQIMHENTGLSPEEVARLEAWIETNYMAEETAIGLGPVSIQDEVGGVRLADALKGKSDLGELTEQQSFYLASRVSRKWLYTPLKGEDGAKENIKEFTQEMLKDPAWAKRGGEIFWRTYQHNNQFEEGANKEGFEQRSLSLYMLESAIELAPAEMTATLGSTIGGKGLAEWASGWRKKEPYKGRPLPIEDIREPYFKKIGKSRRNLLMRHVADGALSTEDTDQFTSFMFGSTSEYDLEDSKAAQESWAHLLGSTVARNNCLTENSQKDFQAKLENVLKTEGGRDLLFRHNIDAPLRNWALNQLAPSNDPLHKSLKISEISEGWESDAVGKAFAKEGQKQALSQFPEPVSFSVKDQKGALGNTIGQAFGMPPTLKVDPNETPEQARAREAAGFNHEHYDTEKAPLKAFFNFIEEKKIDTASITPIPITFMSNEIGTAVFKVMRLETPNGPVFFDHRNNTFDSVNEWEEKNELPPGKITYPEELVLGNKLKSRKTPADSTKAWIWDKLDKAAMIAGTIAGIVVLVGTGGAAAPLVAGAAAAYGGARAGIELNEKSELGHDITDLGDDEIRALWLEAGSSVLSIGAIGGGMRAARLLQQGGKMSRAGANIVAGMTHAGNLVDAVALGDTINTLSKNWDKMSPEEKSHALLSLSFQFGMNAASNKANGGRFADNFNFRRTRNQLEHGTPFNVDKNPDLSPGEVKVKYDPPTEKNPYPSGFRIEYNGDKPPSRLMIELHSQAASAMEASVALQKRYKSMVKSGQEPEAGTAPWEAQFELKKISGEAENVLKQLERKDLSMEDRTRLQARMDELNGALIEERKLLDAWEADKSTSPDGRGHVAAPLTGEMQRQKRKWPDPPKDHIWVAGPGNKPHLRRKDGSKERMYYLESEGKFIRYSERPDADVQVVGSGDNEMTFLVRGDGRTAETHAVLRKYHVGAERSAAELEAQRQTGKKGLETDEGGHMVGHRFGLDHGADNMFPQDANFNKGAYKAMENEFAAWIDAGCEVRMSVTLSKYRGDRPQKVLVTYNATDKKTGKVVYRRTYRFANDGKQKFNRLSREQIESKVSEGLAEGQ</sequence>
<feature type="domain" description="Type VII secretion system protein EssD-like" evidence="2">
    <location>
        <begin position="1397"/>
        <end position="1505"/>
    </location>
</feature>
<dbReference type="InterPro" id="IPR044927">
    <property type="entry name" value="Endonuclea_NS_2"/>
</dbReference>
<reference evidence="4 5" key="1">
    <citation type="submission" date="2024-07" db="EMBL/GenBank/DDBJ databases">
        <title>Marimonas sp.nov., isolated from tidal-flat sediment.</title>
        <authorList>
            <person name="Jayan J.N."/>
            <person name="Lee S.S."/>
        </authorList>
    </citation>
    <scope>NUCLEOTIDE SEQUENCE [LARGE SCALE GENOMIC DNA]</scope>
    <source>
        <strain evidence="4 5">MJW-29</strain>
    </source>
</reference>
<name>A0ABV3RUW0_9RHOB</name>
<feature type="region of interest" description="Disordered" evidence="1">
    <location>
        <begin position="1162"/>
        <end position="1195"/>
    </location>
</feature>
<organism evidence="4 5">
    <name type="scientific">Sulfitobacter sediminis</name>
    <dbReference type="NCBI Taxonomy" id="3234186"/>
    <lineage>
        <taxon>Bacteria</taxon>
        <taxon>Pseudomonadati</taxon>
        <taxon>Pseudomonadota</taxon>
        <taxon>Alphaproteobacteria</taxon>
        <taxon>Rhodobacterales</taxon>
        <taxon>Roseobacteraceae</taxon>
        <taxon>Sulfitobacter</taxon>
    </lineage>
</organism>
<dbReference type="InterPro" id="IPR031962">
    <property type="entry name" value="DUF4781"/>
</dbReference>
<evidence type="ECO:0000313" key="5">
    <source>
        <dbReference type="Proteomes" id="UP001556098"/>
    </source>
</evidence>
<dbReference type="Gene3D" id="3.40.570.10">
    <property type="entry name" value="Extracellular Endonuclease, subunit A"/>
    <property type="match status" value="1"/>
</dbReference>
<proteinExistence type="predicted"/>
<dbReference type="InterPro" id="IPR044929">
    <property type="entry name" value="DNA/RNA_non-sp_Endonuclease_sf"/>
</dbReference>
<evidence type="ECO:0000259" key="3">
    <source>
        <dbReference type="Pfam" id="PF16013"/>
    </source>
</evidence>